<dbReference type="InterPro" id="IPR047130">
    <property type="entry name" value="7TM_GPCR_Srsx_nematod"/>
</dbReference>
<accession>A0AAV5WPH0</accession>
<gene>
    <name evidence="7" type="ORF">PFISCL1PPCAC_25209</name>
</gene>
<dbReference type="PANTHER" id="PTHR23360:SF29">
    <property type="entry name" value="G_PROTEIN_RECEP_F1_2 DOMAIN-CONTAINING PROTEIN"/>
    <property type="match status" value="1"/>
</dbReference>
<dbReference type="EMBL" id="BTSY01000006">
    <property type="protein sequence ID" value="GMT33911.1"/>
    <property type="molecule type" value="Genomic_DNA"/>
</dbReference>
<evidence type="ECO:0000256" key="2">
    <source>
        <dbReference type="ARBA" id="ARBA00022692"/>
    </source>
</evidence>
<feature type="transmembrane region" description="Helical" evidence="5">
    <location>
        <begin position="86"/>
        <end position="111"/>
    </location>
</feature>
<evidence type="ECO:0000256" key="5">
    <source>
        <dbReference type="SAM" id="Phobius"/>
    </source>
</evidence>
<keyword evidence="4 5" id="KW-0472">Membrane</keyword>
<evidence type="ECO:0000256" key="3">
    <source>
        <dbReference type="ARBA" id="ARBA00022989"/>
    </source>
</evidence>
<evidence type="ECO:0000256" key="4">
    <source>
        <dbReference type="ARBA" id="ARBA00023136"/>
    </source>
</evidence>
<evidence type="ECO:0000313" key="8">
    <source>
        <dbReference type="Proteomes" id="UP001432322"/>
    </source>
</evidence>
<feature type="transmembrane region" description="Helical" evidence="5">
    <location>
        <begin position="42"/>
        <end position="66"/>
    </location>
</feature>
<evidence type="ECO:0000256" key="1">
    <source>
        <dbReference type="ARBA" id="ARBA00004370"/>
    </source>
</evidence>
<evidence type="ECO:0000259" key="6">
    <source>
        <dbReference type="PROSITE" id="PS50262"/>
    </source>
</evidence>
<dbReference type="Proteomes" id="UP001432322">
    <property type="component" value="Unassembled WGS sequence"/>
</dbReference>
<dbReference type="PROSITE" id="PS50262">
    <property type="entry name" value="G_PROTEIN_RECEP_F1_2"/>
    <property type="match status" value="1"/>
</dbReference>
<feature type="transmembrane region" description="Helical" evidence="5">
    <location>
        <begin position="6"/>
        <end position="30"/>
    </location>
</feature>
<sequence>RPHIVLIPTLGVVVSILLPFIAFDRFIAVLRPFYYYKMDSHCACKLAGLITLVFICCGITLFIVGLRGSDRVEHCHPLDFFSGNTITIFLSIVWFGHLASVLLYAAVVVVIEMKIREQSKTLKLPIDYRFRAIEKTFAVFAVLTVILIVVPIAFLAAYENVITMLKNVYGLRDEHVVDLHAISRLVLKFTSLNPTLNVVCYAFKHKQIHRGFRQVFSKKISKVSTSLSHYQPTLTRLGAKSSILTI</sequence>
<dbReference type="AlphaFoldDB" id="A0AAV5WPH0"/>
<name>A0AAV5WPH0_9BILA</name>
<comment type="subcellular location">
    <subcellularLocation>
        <location evidence="1">Membrane</location>
    </subcellularLocation>
</comment>
<protein>
    <recommendedName>
        <fullName evidence="6">G-protein coupled receptors family 1 profile domain-containing protein</fullName>
    </recommendedName>
</protein>
<dbReference type="PANTHER" id="PTHR23360">
    <property type="entry name" value="G-PROTEIN COUPLED RECEPTORS FAMILY 1 PROFILE DOMAIN-CONTAINING PROTEIN-RELATED"/>
    <property type="match status" value="1"/>
</dbReference>
<proteinExistence type="predicted"/>
<evidence type="ECO:0000313" key="7">
    <source>
        <dbReference type="EMBL" id="GMT33911.1"/>
    </source>
</evidence>
<dbReference type="SUPFAM" id="SSF81321">
    <property type="entry name" value="Family A G protein-coupled receptor-like"/>
    <property type="match status" value="1"/>
</dbReference>
<dbReference type="GO" id="GO:0016020">
    <property type="term" value="C:membrane"/>
    <property type="evidence" value="ECO:0007669"/>
    <property type="project" value="UniProtKB-SubCell"/>
</dbReference>
<keyword evidence="2 5" id="KW-0812">Transmembrane</keyword>
<organism evidence="7 8">
    <name type="scientific">Pristionchus fissidentatus</name>
    <dbReference type="NCBI Taxonomy" id="1538716"/>
    <lineage>
        <taxon>Eukaryota</taxon>
        <taxon>Metazoa</taxon>
        <taxon>Ecdysozoa</taxon>
        <taxon>Nematoda</taxon>
        <taxon>Chromadorea</taxon>
        <taxon>Rhabditida</taxon>
        <taxon>Rhabditina</taxon>
        <taxon>Diplogasteromorpha</taxon>
        <taxon>Diplogasteroidea</taxon>
        <taxon>Neodiplogasteridae</taxon>
        <taxon>Pristionchus</taxon>
    </lineage>
</organism>
<feature type="non-terminal residue" evidence="7">
    <location>
        <position position="1"/>
    </location>
</feature>
<feature type="transmembrane region" description="Helical" evidence="5">
    <location>
        <begin position="132"/>
        <end position="158"/>
    </location>
</feature>
<dbReference type="Gene3D" id="1.20.1070.10">
    <property type="entry name" value="Rhodopsin 7-helix transmembrane proteins"/>
    <property type="match status" value="1"/>
</dbReference>
<feature type="domain" description="G-protein coupled receptors family 1 profile" evidence="6">
    <location>
        <begin position="1"/>
        <end position="201"/>
    </location>
</feature>
<comment type="caution">
    <text evidence="7">The sequence shown here is derived from an EMBL/GenBank/DDBJ whole genome shotgun (WGS) entry which is preliminary data.</text>
</comment>
<reference evidence="7" key="1">
    <citation type="submission" date="2023-10" db="EMBL/GenBank/DDBJ databases">
        <title>Genome assembly of Pristionchus species.</title>
        <authorList>
            <person name="Yoshida K."/>
            <person name="Sommer R.J."/>
        </authorList>
    </citation>
    <scope>NUCLEOTIDE SEQUENCE</scope>
    <source>
        <strain evidence="7">RS5133</strain>
    </source>
</reference>
<keyword evidence="8" id="KW-1185">Reference proteome</keyword>
<dbReference type="InterPro" id="IPR017452">
    <property type="entry name" value="GPCR_Rhodpsn_7TM"/>
</dbReference>
<keyword evidence="3 5" id="KW-1133">Transmembrane helix</keyword>